<dbReference type="EMBL" id="JAGTJJ010000001">
    <property type="protein sequence ID" value="MDC3979810.1"/>
    <property type="molecule type" value="Genomic_DNA"/>
</dbReference>
<gene>
    <name evidence="1" type="ORF">KEG57_04815</name>
</gene>
<proteinExistence type="predicted"/>
<evidence type="ECO:0000313" key="2">
    <source>
        <dbReference type="Proteomes" id="UP001151081"/>
    </source>
</evidence>
<dbReference type="RefSeq" id="WP_272458190.1">
    <property type="nucleotide sequence ID" value="NZ_JAGTJJ010000001.1"/>
</dbReference>
<sequence length="200" mass="21457">MTSDSERLSTAIQLTDGAMAMDGGSLVLHAVDQDGARVELFLDWSIRSHQEGKTQFYANGQPVPRGSPEEARWLSLIGGAVPKPSNSRPTPEEKGRAGKTVILAEDAAGYFNAIEKGPASALAHLANRFVSLISSQAYKEARAPAPPQAPEDRVESLLREGKTMAAIQAFREAHPHIGLEAASRAVKAMAAEMEEATLRR</sequence>
<evidence type="ECO:0000313" key="1">
    <source>
        <dbReference type="EMBL" id="MDC3979810.1"/>
    </source>
</evidence>
<reference evidence="1 2" key="1">
    <citation type="submission" date="2021-04" db="EMBL/GenBank/DDBJ databases">
        <title>Genome analysis of Polyangium sp.</title>
        <authorList>
            <person name="Li Y."/>
            <person name="Wang J."/>
        </authorList>
    </citation>
    <scope>NUCLEOTIDE SEQUENCE [LARGE SCALE GENOMIC DNA]</scope>
    <source>
        <strain evidence="1 2">SDU14</strain>
    </source>
</reference>
<accession>A0A9X3WYZ4</accession>
<comment type="caution">
    <text evidence="1">The sequence shown here is derived from an EMBL/GenBank/DDBJ whole genome shotgun (WGS) entry which is preliminary data.</text>
</comment>
<protein>
    <submittedName>
        <fullName evidence="1">Uncharacterized protein</fullName>
    </submittedName>
</protein>
<name>A0A9X3WYZ4_9BACT</name>
<keyword evidence="2" id="KW-1185">Reference proteome</keyword>
<organism evidence="1 2">
    <name type="scientific">Polyangium jinanense</name>
    <dbReference type="NCBI Taxonomy" id="2829994"/>
    <lineage>
        <taxon>Bacteria</taxon>
        <taxon>Pseudomonadati</taxon>
        <taxon>Myxococcota</taxon>
        <taxon>Polyangia</taxon>
        <taxon>Polyangiales</taxon>
        <taxon>Polyangiaceae</taxon>
        <taxon>Polyangium</taxon>
    </lineage>
</organism>
<dbReference type="Proteomes" id="UP001151081">
    <property type="component" value="Unassembled WGS sequence"/>
</dbReference>
<dbReference type="AlphaFoldDB" id="A0A9X3WYZ4"/>